<dbReference type="InterPro" id="IPR036365">
    <property type="entry name" value="PGBD-like_sf"/>
</dbReference>
<protein>
    <submittedName>
        <fullName evidence="2">Peptidoglycan-binding protein</fullName>
    </submittedName>
</protein>
<dbReference type="InterPro" id="IPR002477">
    <property type="entry name" value="Peptidoglycan-bd-like"/>
</dbReference>
<feature type="domain" description="Peptidoglycan binding-like" evidence="1">
    <location>
        <begin position="138"/>
        <end position="171"/>
    </location>
</feature>
<keyword evidence="3" id="KW-1185">Reference proteome</keyword>
<dbReference type="Pfam" id="PF01471">
    <property type="entry name" value="PG_binding_1"/>
    <property type="match status" value="1"/>
</dbReference>
<organism evidence="2 3">
    <name type="scientific">Microbacterium sufflavum</name>
    <dbReference type="NCBI Taxonomy" id="2851649"/>
    <lineage>
        <taxon>Bacteria</taxon>
        <taxon>Bacillati</taxon>
        <taxon>Actinomycetota</taxon>
        <taxon>Actinomycetes</taxon>
        <taxon>Micrococcales</taxon>
        <taxon>Microbacteriaceae</taxon>
        <taxon>Microbacterium</taxon>
    </lineage>
</organism>
<gene>
    <name evidence="2" type="ORF">KV394_05495</name>
</gene>
<name>A0ABY4IH23_9MICO</name>
<sequence length="389" mass="39405">MVKEAAVPRRSRRVVLITASVLVAGALFAGGWAAALVFRSPAQIDAAAQPPDPSLITATVVRGQLADVINAQGTVANVDEISTAVPTPDGGGSVTLSPVTPGQQASAGTLLLEVNNQPLFAMPGSFPFFRDMKTGDTGRDVLQLQNGLIAAGYALTADGAFGRATAEAVAGLFRANGYAVPLVDPAADATDGDAAPVVPATPAPPSTKVVSAPAAAFLVVPQLPAAVLAIPATGALPEKAAVVTSSGETVVKATVVPAVAAQLEEGMSATMLTGSTTVALTLLRIVEVENEDGESSFDVLFAYTDASQRPQQAGAEGLVSITREIVAEESLLVPSRAVLSRGESRYVLVAREGGFVEVAVSERGALDGTSAVTAVDDGELDAGDEVRVQ</sequence>
<proteinExistence type="predicted"/>
<dbReference type="InterPro" id="IPR036366">
    <property type="entry name" value="PGBDSf"/>
</dbReference>
<reference evidence="2 3" key="1">
    <citation type="submission" date="2021-06" db="EMBL/GenBank/DDBJ databases">
        <title>Genome-based taxonomic framework of Microbacterium strains isolated from marine environment, the description of four new species and reclassification of four preexisting species.</title>
        <authorList>
            <person name="Lee S.D."/>
            <person name="Kim S.-M."/>
            <person name="Byeon Y.-S."/>
            <person name="Yang H.L."/>
            <person name="Kim I.S."/>
        </authorList>
    </citation>
    <scope>NUCLEOTIDE SEQUENCE [LARGE SCALE GENOMIC DNA]</scope>
    <source>
        <strain evidence="2 3">SSW1-51</strain>
    </source>
</reference>
<dbReference type="Gene3D" id="1.10.101.10">
    <property type="entry name" value="PGBD-like superfamily/PGBD"/>
    <property type="match status" value="1"/>
</dbReference>
<evidence type="ECO:0000313" key="2">
    <source>
        <dbReference type="EMBL" id="UPL10588.1"/>
    </source>
</evidence>
<dbReference type="Proteomes" id="UP000831467">
    <property type="component" value="Chromosome"/>
</dbReference>
<dbReference type="SUPFAM" id="SSF47090">
    <property type="entry name" value="PGBD-like"/>
    <property type="match status" value="1"/>
</dbReference>
<evidence type="ECO:0000259" key="1">
    <source>
        <dbReference type="Pfam" id="PF01471"/>
    </source>
</evidence>
<dbReference type="EMBL" id="CP078076">
    <property type="protein sequence ID" value="UPL10588.1"/>
    <property type="molecule type" value="Genomic_DNA"/>
</dbReference>
<dbReference type="RefSeq" id="WP_247982492.1">
    <property type="nucleotide sequence ID" value="NZ_CP078076.1"/>
</dbReference>
<evidence type="ECO:0000313" key="3">
    <source>
        <dbReference type="Proteomes" id="UP000831467"/>
    </source>
</evidence>
<accession>A0ABY4IH23</accession>